<feature type="region of interest" description="Disordered" evidence="2">
    <location>
        <begin position="418"/>
        <end position="438"/>
    </location>
</feature>
<dbReference type="InterPro" id="IPR011990">
    <property type="entry name" value="TPR-like_helical_dom_sf"/>
</dbReference>
<evidence type="ECO:0000313" key="5">
    <source>
        <dbReference type="EMBL" id="MFC3052023.1"/>
    </source>
</evidence>
<dbReference type="InterPro" id="IPR019734">
    <property type="entry name" value="TPR_rpt"/>
</dbReference>
<dbReference type="PROSITE" id="PS50293">
    <property type="entry name" value="TPR_REGION"/>
    <property type="match status" value="1"/>
</dbReference>
<feature type="domain" description="SPOR" evidence="4">
    <location>
        <begin position="330"/>
        <end position="420"/>
    </location>
</feature>
<dbReference type="PROSITE" id="PS51724">
    <property type="entry name" value="SPOR"/>
    <property type="match status" value="1"/>
</dbReference>
<keyword evidence="3" id="KW-0732">Signal</keyword>
<keyword evidence="1" id="KW-0802">TPR repeat</keyword>
<accession>A0ABV7D4D0</accession>
<evidence type="ECO:0000256" key="2">
    <source>
        <dbReference type="SAM" id="MobiDB-lite"/>
    </source>
</evidence>
<feature type="repeat" description="TPR" evidence="1">
    <location>
        <begin position="111"/>
        <end position="144"/>
    </location>
</feature>
<gene>
    <name evidence="5" type="ORF">ACFOKA_08900</name>
</gene>
<sequence length="438" mass="47185">MITIKHIRPALIGASVLALTACSNGGYTASNLPHASQAHSNTPSNELQRIADQLAKNGDHKAAIPIYRHLASKDGSPTALDALAASLLAQGLSNEAAKTANILVERGAATGKTWYILGKVHLGNSQYEESLSAFEQALTRDPNNAQYTSGKAIALAASGNESEAISALGNKLDPLSLSNKALIFAANGHTEAAVIILEPLITQGTATARDRQNLAMAYLLNGQEEKAYQVSRIDLDAISTNETFTFYRSLASLDNAKRMQALITGTVKPEWSRGELANLELQDNSSRKAAAQRVVEPVMVATANPSPEPQPQPKVAENREDYALTEIPPLVEPEGWALQIGAYRTLKHLMRGWTLLYRQSGDLLADVPPRRSEVDFGEQPVGPKGFYYRLNAGPLKSFSEAKALCNALKERGTKCWIRPPEKTEGALPPSAENDTSQV</sequence>
<evidence type="ECO:0000313" key="6">
    <source>
        <dbReference type="Proteomes" id="UP001595444"/>
    </source>
</evidence>
<dbReference type="Gene3D" id="1.25.40.10">
    <property type="entry name" value="Tetratricopeptide repeat domain"/>
    <property type="match status" value="1"/>
</dbReference>
<name>A0ABV7D4D0_9PROT</name>
<evidence type="ECO:0000256" key="3">
    <source>
        <dbReference type="SAM" id="SignalP"/>
    </source>
</evidence>
<dbReference type="EMBL" id="JBHRSL010000007">
    <property type="protein sequence ID" value="MFC3052023.1"/>
    <property type="molecule type" value="Genomic_DNA"/>
</dbReference>
<dbReference type="PROSITE" id="PS51257">
    <property type="entry name" value="PROKAR_LIPOPROTEIN"/>
    <property type="match status" value="1"/>
</dbReference>
<evidence type="ECO:0000259" key="4">
    <source>
        <dbReference type="PROSITE" id="PS51724"/>
    </source>
</evidence>
<dbReference type="Gene3D" id="3.30.70.1070">
    <property type="entry name" value="Sporulation related repeat"/>
    <property type="match status" value="1"/>
</dbReference>
<feature type="chain" id="PRO_5045219479" evidence="3">
    <location>
        <begin position="21"/>
        <end position="438"/>
    </location>
</feature>
<protein>
    <submittedName>
        <fullName evidence="5">Tetratricopeptide repeat protein</fullName>
    </submittedName>
</protein>
<dbReference type="SUPFAM" id="SSF110997">
    <property type="entry name" value="Sporulation related repeat"/>
    <property type="match status" value="1"/>
</dbReference>
<organism evidence="5 6">
    <name type="scientific">Kordiimonas pumila</name>
    <dbReference type="NCBI Taxonomy" id="2161677"/>
    <lineage>
        <taxon>Bacteria</taxon>
        <taxon>Pseudomonadati</taxon>
        <taxon>Pseudomonadota</taxon>
        <taxon>Alphaproteobacteria</taxon>
        <taxon>Kordiimonadales</taxon>
        <taxon>Kordiimonadaceae</taxon>
        <taxon>Kordiimonas</taxon>
    </lineage>
</organism>
<proteinExistence type="predicted"/>
<feature type="signal peptide" evidence="3">
    <location>
        <begin position="1"/>
        <end position="20"/>
    </location>
</feature>
<dbReference type="InterPro" id="IPR036680">
    <property type="entry name" value="SPOR-like_sf"/>
</dbReference>
<reference evidence="6" key="1">
    <citation type="journal article" date="2019" name="Int. J. Syst. Evol. Microbiol.">
        <title>The Global Catalogue of Microorganisms (GCM) 10K type strain sequencing project: providing services to taxonomists for standard genome sequencing and annotation.</title>
        <authorList>
            <consortium name="The Broad Institute Genomics Platform"/>
            <consortium name="The Broad Institute Genome Sequencing Center for Infectious Disease"/>
            <person name="Wu L."/>
            <person name="Ma J."/>
        </authorList>
    </citation>
    <scope>NUCLEOTIDE SEQUENCE [LARGE SCALE GENOMIC DNA]</scope>
    <source>
        <strain evidence="6">KCTC 62164</strain>
    </source>
</reference>
<dbReference type="Pfam" id="PF13432">
    <property type="entry name" value="TPR_16"/>
    <property type="match status" value="1"/>
</dbReference>
<dbReference type="SUPFAM" id="SSF48452">
    <property type="entry name" value="TPR-like"/>
    <property type="match status" value="2"/>
</dbReference>
<comment type="caution">
    <text evidence="5">The sequence shown here is derived from an EMBL/GenBank/DDBJ whole genome shotgun (WGS) entry which is preliminary data.</text>
</comment>
<dbReference type="PROSITE" id="PS50005">
    <property type="entry name" value="TPR"/>
    <property type="match status" value="1"/>
</dbReference>
<dbReference type="Proteomes" id="UP001595444">
    <property type="component" value="Unassembled WGS sequence"/>
</dbReference>
<dbReference type="SMART" id="SM00028">
    <property type="entry name" value="TPR"/>
    <property type="match status" value="3"/>
</dbReference>
<dbReference type="Pfam" id="PF05036">
    <property type="entry name" value="SPOR"/>
    <property type="match status" value="1"/>
</dbReference>
<evidence type="ECO:0000256" key="1">
    <source>
        <dbReference type="PROSITE-ProRule" id="PRU00339"/>
    </source>
</evidence>
<dbReference type="RefSeq" id="WP_194214672.1">
    <property type="nucleotide sequence ID" value="NZ_CP061205.1"/>
</dbReference>
<dbReference type="InterPro" id="IPR007730">
    <property type="entry name" value="SPOR-like_dom"/>
</dbReference>
<keyword evidence="6" id="KW-1185">Reference proteome</keyword>